<gene>
    <name evidence="6" type="ordered locus">TASI_0814</name>
</gene>
<feature type="domain" description="Release factor glutamine methyltransferase N-terminal" evidence="5">
    <location>
        <begin position="37"/>
        <end position="96"/>
    </location>
</feature>
<dbReference type="EMBL" id="CP003059">
    <property type="protein sequence ID" value="AEP36584.1"/>
    <property type="molecule type" value="Genomic_DNA"/>
</dbReference>
<evidence type="ECO:0000256" key="1">
    <source>
        <dbReference type="ARBA" id="ARBA00022603"/>
    </source>
</evidence>
<dbReference type="SUPFAM" id="SSF53335">
    <property type="entry name" value="S-adenosyl-L-methionine-dependent methyltransferases"/>
    <property type="match status" value="1"/>
</dbReference>
<dbReference type="eggNOG" id="COG2890">
    <property type="taxonomic scope" value="Bacteria"/>
</dbReference>
<accession>G4QB43</accession>
<dbReference type="NCBIfam" id="TIGR00536">
    <property type="entry name" value="hemK_fam"/>
    <property type="match status" value="1"/>
</dbReference>
<dbReference type="HOGENOM" id="CLU_018398_5_1_4"/>
<dbReference type="InterPro" id="IPR029063">
    <property type="entry name" value="SAM-dependent_MTases_sf"/>
</dbReference>
<dbReference type="GO" id="GO:0032259">
    <property type="term" value="P:methylation"/>
    <property type="evidence" value="ECO:0007669"/>
    <property type="project" value="UniProtKB-KW"/>
</dbReference>
<dbReference type="CDD" id="cd02440">
    <property type="entry name" value="AdoMet_MTases"/>
    <property type="match status" value="1"/>
</dbReference>
<keyword evidence="1 6" id="KW-0489">Methyltransferase</keyword>
<dbReference type="PANTHER" id="PTHR47806">
    <property type="entry name" value="50S RIBOSOMAL PROTEIN L3 GLUTAMINE METHYLTRANSFERASE"/>
    <property type="match status" value="1"/>
</dbReference>
<dbReference type="PROSITE" id="PS00092">
    <property type="entry name" value="N6_MTASE"/>
    <property type="match status" value="1"/>
</dbReference>
<dbReference type="GO" id="GO:0036009">
    <property type="term" value="F:protein-glutamine N-methyltransferase activity"/>
    <property type="evidence" value="ECO:0007669"/>
    <property type="project" value="InterPro"/>
</dbReference>
<evidence type="ECO:0000313" key="6">
    <source>
        <dbReference type="EMBL" id="AEP36584.1"/>
    </source>
</evidence>
<dbReference type="Gene3D" id="3.40.50.150">
    <property type="entry name" value="Vaccinia Virus protein VP39"/>
    <property type="match status" value="1"/>
</dbReference>
<dbReference type="InterPro" id="IPR004556">
    <property type="entry name" value="HemK-like"/>
</dbReference>
<evidence type="ECO:0000256" key="2">
    <source>
        <dbReference type="ARBA" id="ARBA00022679"/>
    </source>
</evidence>
<proteinExistence type="predicted"/>
<sequence length="305" mass="34327">MTSLNLDSSHLKDLNSIRDLVRFCVTKFVEHDIFLGHGNDNPTDEAIHLVFAALNLNPTDIDLFLDAKVLESEKQKILEYLQKRVSERIPLPYITGFAWLQGVRFEVSPNVLIPRSFIAELIASDLLDQQIIEEEPLHILDMCTGSGCLGILAAMAFPEAFVDCVDISSSAVDIAKRNAKYHRIQNIEIFESDLFAFAPKYKYDLVLCNPPYVNDDSMQRLPIEYRSEPALALAGGQDGMDIVRRFLSEARNYLSADGSIILEIGNEYVNFIRAFPDLNHVCLETQTTVDNVVLINSRDLNDSSL</sequence>
<dbReference type="RefSeq" id="WP_014111480.1">
    <property type="nucleotide sequence ID" value="NC_016043.1"/>
</dbReference>
<dbReference type="Gene3D" id="1.10.8.10">
    <property type="entry name" value="DNA helicase RuvA subunit, C-terminal domain"/>
    <property type="match status" value="1"/>
</dbReference>
<dbReference type="PIRSF" id="PIRSF037167">
    <property type="entry name" value="Mtase_YfcB_prd"/>
    <property type="match status" value="1"/>
</dbReference>
<dbReference type="GO" id="GO:0003676">
    <property type="term" value="F:nucleic acid binding"/>
    <property type="evidence" value="ECO:0007669"/>
    <property type="project" value="InterPro"/>
</dbReference>
<dbReference type="OrthoDB" id="9800643at2"/>
<dbReference type="Pfam" id="PF17827">
    <property type="entry name" value="PrmC_N"/>
    <property type="match status" value="1"/>
</dbReference>
<feature type="domain" description="Methyltransferase small" evidence="4">
    <location>
        <begin position="123"/>
        <end position="217"/>
    </location>
</feature>
<keyword evidence="7" id="KW-1185">Reference proteome</keyword>
<organism evidence="6 7">
    <name type="scientific">Taylorella asinigenitalis (strain MCE3)</name>
    <dbReference type="NCBI Taxonomy" id="1008459"/>
    <lineage>
        <taxon>Bacteria</taxon>
        <taxon>Pseudomonadati</taxon>
        <taxon>Pseudomonadota</taxon>
        <taxon>Betaproteobacteria</taxon>
        <taxon>Burkholderiales</taxon>
        <taxon>Alcaligenaceae</taxon>
        <taxon>Taylorella</taxon>
    </lineage>
</organism>
<dbReference type="Pfam" id="PF05175">
    <property type="entry name" value="MTS"/>
    <property type="match status" value="1"/>
</dbReference>
<reference evidence="6 7" key="2">
    <citation type="journal article" date="2012" name="PLoS ONE">
        <title>Genomic characterization of the taylorella genus.</title>
        <authorList>
            <person name="Hebert L."/>
            <person name="Moumen B."/>
            <person name="Pons N."/>
            <person name="Duquesne F."/>
            <person name="Breuil M.F."/>
            <person name="Goux D."/>
            <person name="Batto J.M."/>
            <person name="Laugier C."/>
            <person name="Renault P."/>
            <person name="Petry S."/>
        </authorList>
    </citation>
    <scope>NUCLEOTIDE SEQUENCE [LARGE SCALE GENOMIC DNA]</scope>
    <source>
        <strain evidence="6 7">MCE3</strain>
    </source>
</reference>
<evidence type="ECO:0000259" key="5">
    <source>
        <dbReference type="Pfam" id="PF17827"/>
    </source>
</evidence>
<dbReference type="InterPro" id="IPR040758">
    <property type="entry name" value="PrmC_N"/>
</dbReference>
<dbReference type="PANTHER" id="PTHR47806:SF1">
    <property type="entry name" value="RIBOSOMAL PROTEIN UL3 GLUTAMINE METHYLTRANSFERASE"/>
    <property type="match status" value="1"/>
</dbReference>
<evidence type="ECO:0000259" key="4">
    <source>
        <dbReference type="Pfam" id="PF05175"/>
    </source>
</evidence>
<reference key="1">
    <citation type="submission" date="2011-09" db="EMBL/GenBank/DDBJ databases">
        <title>Genomic characterization of the Taylorella genus.</title>
        <authorList>
            <person name="Hebert L."/>
            <person name="Moumen B."/>
            <person name="Pons N."/>
            <person name="Duquesne F."/>
            <person name="Breuil M.-F."/>
            <person name="Goux D."/>
            <person name="Batto J.-M."/>
            <person name="Renault P."/>
            <person name="Laugier C."/>
            <person name="Petry S."/>
        </authorList>
    </citation>
    <scope>NUCLEOTIDE SEQUENCE</scope>
    <source>
        <strain>MCE3</strain>
    </source>
</reference>
<name>G4QB43_TAYAM</name>
<dbReference type="KEGG" id="tas:TASI_0814"/>
<dbReference type="InterPro" id="IPR007848">
    <property type="entry name" value="Small_mtfrase_dom"/>
</dbReference>
<dbReference type="NCBIfam" id="TIGR03533">
    <property type="entry name" value="L3_gln_methyl"/>
    <property type="match status" value="1"/>
</dbReference>
<dbReference type="Proteomes" id="UP000009284">
    <property type="component" value="Chromosome"/>
</dbReference>
<protein>
    <submittedName>
        <fullName evidence="6">Putative adenine-specific methylase yfcB</fullName>
    </submittedName>
</protein>
<dbReference type="InterPro" id="IPR002052">
    <property type="entry name" value="DNA_methylase_N6_adenine_CS"/>
</dbReference>
<keyword evidence="3" id="KW-0949">S-adenosyl-L-methionine</keyword>
<keyword evidence="2" id="KW-0808">Transferase</keyword>
<dbReference type="AlphaFoldDB" id="G4QB43"/>
<dbReference type="GO" id="GO:0005829">
    <property type="term" value="C:cytosol"/>
    <property type="evidence" value="ECO:0007669"/>
    <property type="project" value="TreeGrafter"/>
</dbReference>
<evidence type="ECO:0000313" key="7">
    <source>
        <dbReference type="Proteomes" id="UP000009284"/>
    </source>
</evidence>
<dbReference type="InterPro" id="IPR017127">
    <property type="entry name" value="Ribosome_uL3_MTase"/>
</dbReference>
<evidence type="ECO:0000256" key="3">
    <source>
        <dbReference type="ARBA" id="ARBA00022691"/>
    </source>
</evidence>
<dbReference type="STRING" id="1008459.TASI_0814"/>